<proteinExistence type="inferred from homology"/>
<dbReference type="VEuPathDB" id="VectorBase:ASTE003165"/>
<evidence type="ECO:0000256" key="3">
    <source>
        <dbReference type="ARBA" id="ARBA00047202"/>
    </source>
</evidence>
<dbReference type="GeneID" id="118512030"/>
<dbReference type="GO" id="GO:0051301">
    <property type="term" value="P:cell division"/>
    <property type="evidence" value="ECO:0007669"/>
    <property type="project" value="InterPro"/>
</dbReference>
<protein>
    <recommendedName>
        <fullName evidence="2">SKA complex subunit 1</fullName>
    </recommendedName>
    <alternativeName>
        <fullName evidence="3">Spindle and kinetochore-associated protein 1</fullName>
    </alternativeName>
</protein>
<dbReference type="PANTHER" id="PTHR28573:SF1">
    <property type="entry name" value="SPINDLE AND KINETOCHORE-ASSOCIATED PROTEIN 1"/>
    <property type="match status" value="1"/>
</dbReference>
<dbReference type="Gene3D" id="1.10.10.1890">
    <property type="entry name" value="Ska1 microtubule binding domain-like"/>
    <property type="match status" value="1"/>
</dbReference>
<evidence type="ECO:0000256" key="1">
    <source>
        <dbReference type="ARBA" id="ARBA00006836"/>
    </source>
</evidence>
<dbReference type="GO" id="GO:0008017">
    <property type="term" value="F:microtubule binding"/>
    <property type="evidence" value="ECO:0007669"/>
    <property type="project" value="InterPro"/>
</dbReference>
<name>A0A182Y658_ANOST</name>
<reference evidence="5" key="2">
    <citation type="submission" date="2020-05" db="UniProtKB">
        <authorList>
            <consortium name="EnsemblMetazoa"/>
        </authorList>
    </citation>
    <scope>IDENTIFICATION</scope>
    <source>
        <strain evidence="5">Indian</strain>
    </source>
</reference>
<feature type="region of interest" description="Disordered" evidence="4">
    <location>
        <begin position="96"/>
        <end position="120"/>
    </location>
</feature>
<dbReference type="GO" id="GO:0000940">
    <property type="term" value="C:outer kinetochore"/>
    <property type="evidence" value="ECO:0007669"/>
    <property type="project" value="TreeGrafter"/>
</dbReference>
<feature type="compositionally biased region" description="Low complexity" evidence="4">
    <location>
        <begin position="98"/>
        <end position="110"/>
    </location>
</feature>
<dbReference type="OrthoDB" id="5962at2759"/>
<dbReference type="PANTHER" id="PTHR28573">
    <property type="entry name" value="SPINDLE AND KINETOCHORE-ASSOCIATED PROTEIN 1"/>
    <property type="match status" value="1"/>
</dbReference>
<dbReference type="InterPro" id="IPR009829">
    <property type="entry name" value="SKA1"/>
</dbReference>
<dbReference type="GO" id="GO:0072686">
    <property type="term" value="C:mitotic spindle"/>
    <property type="evidence" value="ECO:0007669"/>
    <property type="project" value="TreeGrafter"/>
</dbReference>
<dbReference type="GO" id="GO:0007059">
    <property type="term" value="P:chromosome segregation"/>
    <property type="evidence" value="ECO:0007669"/>
    <property type="project" value="InterPro"/>
</dbReference>
<dbReference type="GO" id="GO:0031110">
    <property type="term" value="P:regulation of microtubule polymerization or depolymerization"/>
    <property type="evidence" value="ECO:0007669"/>
    <property type="project" value="TreeGrafter"/>
</dbReference>
<accession>A0A182Y658</accession>
<dbReference type="VEuPathDB" id="VectorBase:ASTEI03944"/>
<evidence type="ECO:0000313" key="5">
    <source>
        <dbReference type="EnsemblMetazoa" id="ASTEI03944-PA"/>
    </source>
</evidence>
<dbReference type="EnsemblMetazoa" id="ASTEI03944-RA">
    <property type="protein sequence ID" value="ASTEI03944-PA"/>
    <property type="gene ID" value="ASTEI03944"/>
</dbReference>
<dbReference type="STRING" id="30069.A0A182Y658"/>
<dbReference type="OMA" id="NELLMLH"/>
<dbReference type="Pfam" id="PF07160">
    <property type="entry name" value="SKA1"/>
    <property type="match status" value="1"/>
</dbReference>
<keyword evidence="6" id="KW-1185">Reference proteome</keyword>
<dbReference type="RefSeq" id="XP_035911715.1">
    <property type="nucleotide sequence ID" value="XM_036055822.1"/>
</dbReference>
<evidence type="ECO:0000256" key="4">
    <source>
        <dbReference type="SAM" id="MobiDB-lite"/>
    </source>
</evidence>
<dbReference type="InterPro" id="IPR042031">
    <property type="entry name" value="SKA1_MBD_sf"/>
</dbReference>
<dbReference type="GO" id="GO:0005876">
    <property type="term" value="C:spindle microtubule"/>
    <property type="evidence" value="ECO:0007669"/>
    <property type="project" value="TreeGrafter"/>
</dbReference>
<comment type="similarity">
    <text evidence="1">Belongs to the SKA1 family.</text>
</comment>
<reference evidence="6" key="1">
    <citation type="journal article" date="2014" name="Genome Biol.">
        <title>Genome analysis of a major urban malaria vector mosquito, Anopheles stephensi.</title>
        <authorList>
            <person name="Jiang X."/>
            <person name="Peery A."/>
            <person name="Hall A.B."/>
            <person name="Sharma A."/>
            <person name="Chen X.G."/>
            <person name="Waterhouse R.M."/>
            <person name="Komissarov A."/>
            <person name="Riehle M.M."/>
            <person name="Shouche Y."/>
            <person name="Sharakhova M.V."/>
            <person name="Lawson D."/>
            <person name="Pakpour N."/>
            <person name="Arensburger P."/>
            <person name="Davidson V.L."/>
            <person name="Eiglmeier K."/>
            <person name="Emrich S."/>
            <person name="George P."/>
            <person name="Kennedy R.C."/>
            <person name="Mane S.P."/>
            <person name="Maslen G."/>
            <person name="Oringanje C."/>
            <person name="Qi Y."/>
            <person name="Settlage R."/>
            <person name="Tojo M."/>
            <person name="Tubio J.M."/>
            <person name="Unger M.F."/>
            <person name="Wang B."/>
            <person name="Vernick K.D."/>
            <person name="Ribeiro J.M."/>
            <person name="James A.A."/>
            <person name="Michel K."/>
            <person name="Riehle M.A."/>
            <person name="Luckhart S."/>
            <person name="Sharakhov I.V."/>
            <person name="Tu Z."/>
        </authorList>
    </citation>
    <scope>NUCLEOTIDE SEQUENCE [LARGE SCALE GENOMIC DNA]</scope>
    <source>
        <strain evidence="6">Indian</strain>
    </source>
</reference>
<dbReference type="Proteomes" id="UP000076408">
    <property type="component" value="Unassembled WGS sequence"/>
</dbReference>
<evidence type="ECO:0000256" key="2">
    <source>
        <dbReference type="ARBA" id="ARBA00047182"/>
    </source>
</evidence>
<dbReference type="KEGG" id="aste:118512030"/>
<dbReference type="GO" id="GO:0000278">
    <property type="term" value="P:mitotic cell cycle"/>
    <property type="evidence" value="ECO:0007669"/>
    <property type="project" value="TreeGrafter"/>
</dbReference>
<evidence type="ECO:0000313" key="6">
    <source>
        <dbReference type="Proteomes" id="UP000076408"/>
    </source>
</evidence>
<dbReference type="AlphaFoldDB" id="A0A182Y658"/>
<sequence length="272" mass="32431">MDQSLENIFQKQLDTMQRIELFLNIYKCKAFVADDLRALKEEASSAAEKLKCTKEYLEIDRKDVCSQFMEIMQKMRRNELLMLHLLEVGTLVEQNENAKPAAQSSSSKQQMPLKELQNESNPSKMHLLDYSKSPFALRSKPRNFHFYDFDAEIKEEQFETIPKYLKGRMQLSELKQFLENEVIKCFEEKYTLMYKHRKVIVNQHDLNLWKEYNSQQANFPDDKFITQDDLSRKSGKVVDKKSYAKLQMLRHLHILREVRSEGTIYFLWIYSK</sequence>
<dbReference type="VEuPathDB" id="VectorBase:ASTEI20_037818"/>
<organism evidence="5 6">
    <name type="scientific">Anopheles stephensi</name>
    <name type="common">Indo-Pakistan malaria mosquito</name>
    <dbReference type="NCBI Taxonomy" id="30069"/>
    <lineage>
        <taxon>Eukaryota</taxon>
        <taxon>Metazoa</taxon>
        <taxon>Ecdysozoa</taxon>
        <taxon>Arthropoda</taxon>
        <taxon>Hexapoda</taxon>
        <taxon>Insecta</taxon>
        <taxon>Pterygota</taxon>
        <taxon>Neoptera</taxon>
        <taxon>Endopterygota</taxon>
        <taxon>Diptera</taxon>
        <taxon>Nematocera</taxon>
        <taxon>Culicoidea</taxon>
        <taxon>Culicidae</taxon>
        <taxon>Anophelinae</taxon>
        <taxon>Anopheles</taxon>
    </lineage>
</organism>